<comment type="caution">
    <text evidence="1">The sequence shown here is derived from an EMBL/GenBank/DDBJ whole genome shotgun (WGS) entry which is preliminary data.</text>
</comment>
<dbReference type="EMBL" id="JAEPRQ010000007">
    <property type="protein sequence ID" value="MBK4217422.1"/>
    <property type="molecule type" value="Genomic_DNA"/>
</dbReference>
<evidence type="ECO:0000313" key="2">
    <source>
        <dbReference type="Proteomes" id="UP000640485"/>
    </source>
</evidence>
<protein>
    <submittedName>
        <fullName evidence="1">Uncharacterized protein</fullName>
    </submittedName>
</protein>
<sequence>MSASTRRSLLNRVLPRTLAAAGLAAAIGVSWWMRVEAARAPDDPPQVAMGEAVDLGRVSLTPLALTLLPDGDQAALTLHATAENITGETQSGLFGFPPHPPQIEVSGVELAEPEVILHRDGEALQQLQPRLVERVSITWQVPQDFRADNLSLTFFRQSFKLRDNLYGKSSWLGFSPSARLDATVEMRAGGGL</sequence>
<evidence type="ECO:0000313" key="1">
    <source>
        <dbReference type="EMBL" id="MBK4217422.1"/>
    </source>
</evidence>
<gene>
    <name evidence="1" type="ORF">JJJ17_15950</name>
</gene>
<reference evidence="1" key="1">
    <citation type="submission" date="2021-01" db="EMBL/GenBank/DDBJ databases">
        <title>Paracoccus amoyensis sp. nov., isolated from the surface seawater along the coast of Xiamen Island, China.</title>
        <authorList>
            <person name="Lyu L."/>
        </authorList>
    </citation>
    <scope>NUCLEOTIDE SEQUENCE</scope>
    <source>
        <strain evidence="1">MJ17</strain>
    </source>
</reference>
<dbReference type="Proteomes" id="UP000640485">
    <property type="component" value="Unassembled WGS sequence"/>
</dbReference>
<organism evidence="1 2">
    <name type="scientific">Paracoccus caeni</name>
    <dbReference type="NCBI Taxonomy" id="657651"/>
    <lineage>
        <taxon>Bacteria</taxon>
        <taxon>Pseudomonadati</taxon>
        <taxon>Pseudomonadota</taxon>
        <taxon>Alphaproteobacteria</taxon>
        <taxon>Rhodobacterales</taxon>
        <taxon>Paracoccaceae</taxon>
        <taxon>Paracoccus</taxon>
    </lineage>
</organism>
<keyword evidence="2" id="KW-1185">Reference proteome</keyword>
<name>A0A934SGG9_9RHOB</name>
<proteinExistence type="predicted"/>
<accession>A0A934SGG9</accession>
<dbReference type="RefSeq" id="WP_200688173.1">
    <property type="nucleotide sequence ID" value="NZ_JAEPRQ010000007.1"/>
</dbReference>
<dbReference type="AlphaFoldDB" id="A0A934SGG9"/>